<gene>
    <name evidence="2" type="ORF">FHL02_08945</name>
</gene>
<dbReference type="EMBL" id="VDFM01000012">
    <property type="protein sequence ID" value="MQS53146.1"/>
    <property type="molecule type" value="Genomic_DNA"/>
</dbReference>
<dbReference type="Gene3D" id="2.60.120.10">
    <property type="entry name" value="Jelly Rolls"/>
    <property type="match status" value="1"/>
</dbReference>
<proteinExistence type="predicted"/>
<evidence type="ECO:0000259" key="1">
    <source>
        <dbReference type="PROSITE" id="PS50042"/>
    </source>
</evidence>
<dbReference type="PROSITE" id="PS50042">
    <property type="entry name" value="CNMP_BINDING_3"/>
    <property type="match status" value="1"/>
</dbReference>
<dbReference type="InterPro" id="IPR018490">
    <property type="entry name" value="cNMP-bd_dom_sf"/>
</dbReference>
<dbReference type="Pfam" id="PF00027">
    <property type="entry name" value="cNMP_binding"/>
    <property type="match status" value="1"/>
</dbReference>
<dbReference type="InterPro" id="IPR000595">
    <property type="entry name" value="cNMP-bd_dom"/>
</dbReference>
<organism evidence="2 3">
    <name type="scientific">Companilactobacillus mishanensis</name>
    <dbReference type="NCBI Taxonomy" id="2486008"/>
    <lineage>
        <taxon>Bacteria</taxon>
        <taxon>Bacillati</taxon>
        <taxon>Bacillota</taxon>
        <taxon>Bacilli</taxon>
        <taxon>Lactobacillales</taxon>
        <taxon>Lactobacillaceae</taxon>
        <taxon>Companilactobacillus</taxon>
    </lineage>
</organism>
<name>A0A5P0ZJ50_9LACO</name>
<reference evidence="2 3" key="1">
    <citation type="journal article" date="2019" name="Syst. Appl. Microbiol.">
        <title>Polyphasic characterization of two novel Lactobacillus spp. isolated from blown salami packages: Description of Lactobacillus halodurans sp. nov. and Lactobacillus salsicarnum sp. nov.</title>
        <authorList>
            <person name="Schuster J.A."/>
            <person name="Klingl A."/>
            <person name="Vogel R.F."/>
            <person name="Ehrmann M.A."/>
        </authorList>
    </citation>
    <scope>NUCLEOTIDE SEQUENCE [LARGE SCALE GENOMIC DNA]</scope>
    <source>
        <strain evidence="2 3">TMW 1.2118</strain>
    </source>
</reference>
<dbReference type="OrthoDB" id="9798104at2"/>
<dbReference type="CDD" id="cd00038">
    <property type="entry name" value="CAP_ED"/>
    <property type="match status" value="1"/>
</dbReference>
<dbReference type="AlphaFoldDB" id="A0A5P0ZJ50"/>
<sequence length="188" mass="22354">MEKIDIENFWNKNFQAEDIQKYLTTKEVPAKTTLLYEGDVADNIFIVDKGSLRLWNNDDGNDITMQFFFENQIVASFESLYGDQPSNFSIESMEDTKLRILKKSDFERIINNKPEMREFFTQMICKRFIDYTHYFLSRIKENPRDRYGELVAKEPKILKRVPQYYIASYLGITPVSLSRIRNKIQKES</sequence>
<dbReference type="SUPFAM" id="SSF51206">
    <property type="entry name" value="cAMP-binding domain-like"/>
    <property type="match status" value="1"/>
</dbReference>
<evidence type="ECO:0000313" key="3">
    <source>
        <dbReference type="Proteomes" id="UP000380386"/>
    </source>
</evidence>
<comment type="caution">
    <text evidence="2">The sequence shown here is derived from an EMBL/GenBank/DDBJ whole genome shotgun (WGS) entry which is preliminary data.</text>
</comment>
<feature type="domain" description="Cyclic nucleotide-binding" evidence="1">
    <location>
        <begin position="18"/>
        <end position="127"/>
    </location>
</feature>
<dbReference type="InterPro" id="IPR014710">
    <property type="entry name" value="RmlC-like_jellyroll"/>
</dbReference>
<protein>
    <submittedName>
        <fullName evidence="2">Crp/Fnr family transcriptional regulator</fullName>
    </submittedName>
</protein>
<dbReference type="RefSeq" id="WP_153383666.1">
    <property type="nucleotide sequence ID" value="NZ_VDFM01000012.1"/>
</dbReference>
<evidence type="ECO:0000313" key="2">
    <source>
        <dbReference type="EMBL" id="MQS53146.1"/>
    </source>
</evidence>
<dbReference type="Proteomes" id="UP000380386">
    <property type="component" value="Unassembled WGS sequence"/>
</dbReference>
<accession>A0A5P0ZJ50</accession>